<dbReference type="EMBL" id="MFBQ01000029">
    <property type="protein sequence ID" value="OGE04454.1"/>
    <property type="molecule type" value="Genomic_DNA"/>
</dbReference>
<protein>
    <recommendedName>
        <fullName evidence="1">DUF5615 domain-containing protein</fullName>
    </recommendedName>
</protein>
<proteinExistence type="predicted"/>
<dbReference type="Proteomes" id="UP000176780">
    <property type="component" value="Unassembled WGS sequence"/>
</dbReference>
<accession>A0A1F5HK31</accession>
<name>A0A1F5HK31_9BACT</name>
<evidence type="ECO:0000313" key="2">
    <source>
        <dbReference type="EMBL" id="OGE04454.1"/>
    </source>
</evidence>
<evidence type="ECO:0000313" key="3">
    <source>
        <dbReference type="Proteomes" id="UP000176780"/>
    </source>
</evidence>
<comment type="caution">
    <text evidence="2">The sequence shown here is derived from an EMBL/GenBank/DDBJ whole genome shotgun (WGS) entry which is preliminary data.</text>
</comment>
<organism evidence="2 3">
    <name type="scientific">Candidatus Curtissbacteria bacterium RIFCSPLOWO2_01_FULL_41_18</name>
    <dbReference type="NCBI Taxonomy" id="1797727"/>
    <lineage>
        <taxon>Bacteria</taxon>
        <taxon>Candidatus Curtissiibacteriota</taxon>
    </lineage>
</organism>
<evidence type="ECO:0000259" key="1">
    <source>
        <dbReference type="Pfam" id="PF18480"/>
    </source>
</evidence>
<dbReference type="InterPro" id="IPR041049">
    <property type="entry name" value="DUF5615"/>
</dbReference>
<sequence length="91" mass="10397">MKLVPKSASDEQVAVISKREKRVLVTNDEDFCSYDSDELYCVIWLRVPQGDIDTLLSSFGGLIKSMKSFMGKLVVLKAKDWDEFELGKEFE</sequence>
<reference evidence="2 3" key="1">
    <citation type="journal article" date="2016" name="Nat. Commun.">
        <title>Thousands of microbial genomes shed light on interconnected biogeochemical processes in an aquifer system.</title>
        <authorList>
            <person name="Anantharaman K."/>
            <person name="Brown C.T."/>
            <person name="Hug L.A."/>
            <person name="Sharon I."/>
            <person name="Castelle C.J."/>
            <person name="Probst A.J."/>
            <person name="Thomas B.C."/>
            <person name="Singh A."/>
            <person name="Wilkins M.J."/>
            <person name="Karaoz U."/>
            <person name="Brodie E.L."/>
            <person name="Williams K.H."/>
            <person name="Hubbard S.S."/>
            <person name="Banfield J.F."/>
        </authorList>
    </citation>
    <scope>NUCLEOTIDE SEQUENCE [LARGE SCALE GENOMIC DNA]</scope>
</reference>
<feature type="domain" description="DUF5615" evidence="1">
    <location>
        <begin position="6"/>
        <end position="76"/>
    </location>
</feature>
<dbReference type="AlphaFoldDB" id="A0A1F5HK31"/>
<dbReference type="Pfam" id="PF18480">
    <property type="entry name" value="DUF5615"/>
    <property type="match status" value="1"/>
</dbReference>
<gene>
    <name evidence="2" type="ORF">A3B51_02865</name>
</gene>